<dbReference type="RefSeq" id="WP_129002198.1">
    <property type="nucleotide sequence ID" value="NZ_SDHZ01000001.1"/>
</dbReference>
<keyword evidence="2" id="KW-1185">Reference proteome</keyword>
<dbReference type="OrthoDB" id="770510at2"/>
<comment type="caution">
    <text evidence="1">The sequence shown here is derived from an EMBL/GenBank/DDBJ whole genome shotgun (WGS) entry which is preliminary data.</text>
</comment>
<reference evidence="1 2" key="1">
    <citation type="submission" date="2019-01" db="EMBL/GenBank/DDBJ databases">
        <title>Filimonas sp. strain TTM-71.</title>
        <authorList>
            <person name="Chen W.-M."/>
        </authorList>
    </citation>
    <scope>NUCLEOTIDE SEQUENCE [LARGE SCALE GENOMIC DNA]</scope>
    <source>
        <strain evidence="1 2">TTM-71</strain>
    </source>
</reference>
<dbReference type="Proteomes" id="UP000290545">
    <property type="component" value="Unassembled WGS sequence"/>
</dbReference>
<protein>
    <submittedName>
        <fullName evidence="1">Uncharacterized protein</fullName>
    </submittedName>
</protein>
<accession>A0A4Q1DD21</accession>
<dbReference type="AlphaFoldDB" id="A0A4Q1DD21"/>
<proteinExistence type="predicted"/>
<gene>
    <name evidence="1" type="ORF">ESB13_06480</name>
</gene>
<sequence>MSLGPALLKLLDKKYAPLTMVEQKFKGYDLSFKTDVDGLPILLFIGKRDEGGNVRGERYARRLAKDKEGAVIKDHWDFKGKAS</sequence>
<dbReference type="EMBL" id="SDHZ01000001">
    <property type="protein sequence ID" value="RXK86449.1"/>
    <property type="molecule type" value="Genomic_DNA"/>
</dbReference>
<evidence type="ECO:0000313" key="2">
    <source>
        <dbReference type="Proteomes" id="UP000290545"/>
    </source>
</evidence>
<organism evidence="1 2">
    <name type="scientific">Filimonas effusa</name>
    <dbReference type="NCBI Taxonomy" id="2508721"/>
    <lineage>
        <taxon>Bacteria</taxon>
        <taxon>Pseudomonadati</taxon>
        <taxon>Bacteroidota</taxon>
        <taxon>Chitinophagia</taxon>
        <taxon>Chitinophagales</taxon>
        <taxon>Chitinophagaceae</taxon>
        <taxon>Filimonas</taxon>
    </lineage>
</organism>
<evidence type="ECO:0000313" key="1">
    <source>
        <dbReference type="EMBL" id="RXK86449.1"/>
    </source>
</evidence>
<name>A0A4Q1DD21_9BACT</name>